<dbReference type="OrthoDB" id="2428802at2"/>
<dbReference type="RefSeq" id="WP_106532061.1">
    <property type="nucleotide sequence ID" value="NZ_PYAT01000002.1"/>
</dbReference>
<keyword evidence="4" id="KW-1185">Reference proteome</keyword>
<comment type="caution">
    <text evidence="3">The sequence shown here is derived from an EMBL/GenBank/DDBJ whole genome shotgun (WGS) entry which is preliminary data.</text>
</comment>
<dbReference type="AlphaFoldDB" id="A0A2P8H567"/>
<evidence type="ECO:0000313" key="3">
    <source>
        <dbReference type="EMBL" id="PSL41361.1"/>
    </source>
</evidence>
<feature type="transmembrane region" description="Helical" evidence="1">
    <location>
        <begin position="102"/>
        <end position="124"/>
    </location>
</feature>
<dbReference type="PROSITE" id="PS51257">
    <property type="entry name" value="PROKAR_LIPOPROTEIN"/>
    <property type="match status" value="1"/>
</dbReference>
<evidence type="ECO:0000259" key="2">
    <source>
        <dbReference type="Pfam" id="PF13038"/>
    </source>
</evidence>
<organism evidence="3 4">
    <name type="scientific">Planomicrobium soli</name>
    <dbReference type="NCBI Taxonomy" id="1176648"/>
    <lineage>
        <taxon>Bacteria</taxon>
        <taxon>Bacillati</taxon>
        <taxon>Bacillota</taxon>
        <taxon>Bacilli</taxon>
        <taxon>Bacillales</taxon>
        <taxon>Caryophanaceae</taxon>
        <taxon>Planomicrobium</taxon>
    </lineage>
</organism>
<evidence type="ECO:0000313" key="4">
    <source>
        <dbReference type="Proteomes" id="UP000242682"/>
    </source>
</evidence>
<name>A0A2P8H567_9BACL</name>
<evidence type="ECO:0000256" key="1">
    <source>
        <dbReference type="SAM" id="Phobius"/>
    </source>
</evidence>
<keyword evidence="1" id="KW-0472">Membrane</keyword>
<feature type="transmembrane region" description="Helical" evidence="1">
    <location>
        <begin position="29"/>
        <end position="50"/>
    </location>
</feature>
<dbReference type="Proteomes" id="UP000242682">
    <property type="component" value="Unassembled WGS sequence"/>
</dbReference>
<proteinExistence type="predicted"/>
<keyword evidence="1" id="KW-1133">Transmembrane helix</keyword>
<keyword evidence="1" id="KW-0812">Transmembrane</keyword>
<dbReference type="Pfam" id="PF13038">
    <property type="entry name" value="DUF3899"/>
    <property type="match status" value="1"/>
</dbReference>
<protein>
    <submittedName>
        <fullName evidence="3">Uncharacterized protein DUF3899</fullName>
    </submittedName>
</protein>
<reference evidence="3 4" key="1">
    <citation type="submission" date="2018-03" db="EMBL/GenBank/DDBJ databases">
        <title>Genomic Encyclopedia of Type Strains, Phase III (KMG-III): the genomes of soil and plant-associated and newly described type strains.</title>
        <authorList>
            <person name="Whitman W."/>
        </authorList>
    </citation>
    <scope>NUCLEOTIDE SEQUENCE [LARGE SCALE GENOMIC DNA]</scope>
    <source>
        <strain evidence="3 4">CGMCC 1.12259</strain>
    </source>
</reference>
<feature type="domain" description="DUF3899" evidence="2">
    <location>
        <begin position="30"/>
        <end position="120"/>
    </location>
</feature>
<accession>A0A2P8H567</accession>
<sequence length="125" mass="14177">MKRFIVLNSCLIAIWVACKMVLDWSLVDWINYAFLFGLSAAIITACIKIWQTKFLDLFVSGFQQMGPFFMPMAKSRSLERTNQQLAEDEGLQRFKHSIATGLLLFMSSLSTSSILISLIGLLVLY</sequence>
<dbReference type="EMBL" id="PYAT01000002">
    <property type="protein sequence ID" value="PSL41361.1"/>
    <property type="molecule type" value="Genomic_DNA"/>
</dbReference>
<dbReference type="InterPro" id="IPR025007">
    <property type="entry name" value="DUF3899"/>
</dbReference>
<gene>
    <name evidence="3" type="ORF">B0H99_10243</name>
</gene>